<evidence type="ECO:0000259" key="5">
    <source>
        <dbReference type="Pfam" id="PF02934"/>
    </source>
</evidence>
<reference evidence="7" key="1">
    <citation type="submission" date="2017-09" db="EMBL/GenBank/DDBJ databases">
        <title>Depth-based differentiation of microbial function through sediment-hosted aquifers and enrichment of novel symbionts in the deep terrestrial subsurface.</title>
        <authorList>
            <person name="Probst A.J."/>
            <person name="Ladd B."/>
            <person name="Jarett J.K."/>
            <person name="Geller-Mcgrath D.E."/>
            <person name="Sieber C.M.K."/>
            <person name="Emerson J.B."/>
            <person name="Anantharaman K."/>
            <person name="Thomas B.C."/>
            <person name="Malmstrom R."/>
            <person name="Stieglmeier M."/>
            <person name="Klingl A."/>
            <person name="Woyke T."/>
            <person name="Ryan C.M."/>
            <person name="Banfield J.F."/>
        </authorList>
    </citation>
    <scope>NUCLEOTIDE SEQUENCE [LARGE SCALE GENOMIC DNA]</scope>
</reference>
<proteinExistence type="predicted"/>
<feature type="non-terminal residue" evidence="6">
    <location>
        <position position="97"/>
    </location>
</feature>
<feature type="non-terminal residue" evidence="6">
    <location>
        <position position="1"/>
    </location>
</feature>
<keyword evidence="3" id="KW-0067">ATP-binding</keyword>
<evidence type="ECO:0000313" key="6">
    <source>
        <dbReference type="EMBL" id="PIY70754.1"/>
    </source>
</evidence>
<comment type="caution">
    <text evidence="6">The sequence shown here is derived from an EMBL/GenBank/DDBJ whole genome shotgun (WGS) entry which is preliminary data.</text>
</comment>
<evidence type="ECO:0000256" key="4">
    <source>
        <dbReference type="ARBA" id="ARBA00022917"/>
    </source>
</evidence>
<organism evidence="6 7">
    <name type="scientific">Candidatus Roizmanbacteria bacterium CG_4_10_14_0_8_um_filter_35_28</name>
    <dbReference type="NCBI Taxonomy" id="1974827"/>
    <lineage>
        <taxon>Bacteria</taxon>
        <taxon>Candidatus Roizmaniibacteriota</taxon>
    </lineage>
</organism>
<dbReference type="GO" id="GO:0016740">
    <property type="term" value="F:transferase activity"/>
    <property type="evidence" value="ECO:0007669"/>
    <property type="project" value="UniProtKB-KW"/>
</dbReference>
<dbReference type="GO" id="GO:0005524">
    <property type="term" value="F:ATP binding"/>
    <property type="evidence" value="ECO:0007669"/>
    <property type="project" value="UniProtKB-KW"/>
</dbReference>
<dbReference type="GO" id="GO:0050567">
    <property type="term" value="F:glutaminyl-tRNA synthase (glutamine-hydrolyzing) activity"/>
    <property type="evidence" value="ECO:0007669"/>
    <property type="project" value="TreeGrafter"/>
</dbReference>
<sequence>GKTPIQETRGYNAEKNITFTQRTKEEAADYRYFPDPDLPPIRVTPSWLSEIKKDFPEDFNQRLNRWQREYGVKREFIEQLFETSSEADWFEDLFRKL</sequence>
<evidence type="ECO:0000313" key="7">
    <source>
        <dbReference type="Proteomes" id="UP000230344"/>
    </source>
</evidence>
<dbReference type="InterPro" id="IPR006075">
    <property type="entry name" value="Asn/Gln-tRNA_Trfase_suB/E_cat"/>
</dbReference>
<evidence type="ECO:0000256" key="2">
    <source>
        <dbReference type="ARBA" id="ARBA00022741"/>
    </source>
</evidence>
<dbReference type="InterPro" id="IPR014746">
    <property type="entry name" value="Gln_synth/guanido_kin_cat_dom"/>
</dbReference>
<dbReference type="AlphaFoldDB" id="A0A2M7QEK3"/>
<keyword evidence="2" id="KW-0547">Nucleotide-binding</keyword>
<dbReference type="EC" id="6.3.5.-" evidence="6"/>
<evidence type="ECO:0000256" key="1">
    <source>
        <dbReference type="ARBA" id="ARBA00022598"/>
    </source>
</evidence>
<dbReference type="Pfam" id="PF02934">
    <property type="entry name" value="GatB_N"/>
    <property type="match status" value="1"/>
</dbReference>
<keyword evidence="1 6" id="KW-0436">Ligase</keyword>
<dbReference type="EMBL" id="PFLH01000069">
    <property type="protein sequence ID" value="PIY70754.1"/>
    <property type="molecule type" value="Genomic_DNA"/>
</dbReference>
<evidence type="ECO:0000256" key="3">
    <source>
        <dbReference type="ARBA" id="ARBA00022840"/>
    </source>
</evidence>
<dbReference type="PANTHER" id="PTHR11659:SF0">
    <property type="entry name" value="GLUTAMYL-TRNA(GLN) AMIDOTRANSFERASE SUBUNIT B, MITOCHONDRIAL"/>
    <property type="match status" value="1"/>
</dbReference>
<keyword evidence="6" id="KW-0808">Transferase</keyword>
<dbReference type="GO" id="GO:0070681">
    <property type="term" value="P:glutaminyl-tRNAGln biosynthesis via transamidation"/>
    <property type="evidence" value="ECO:0007669"/>
    <property type="project" value="TreeGrafter"/>
</dbReference>
<dbReference type="SUPFAM" id="SSF55931">
    <property type="entry name" value="Glutamine synthetase/guanido kinase"/>
    <property type="match status" value="1"/>
</dbReference>
<gene>
    <name evidence="6" type="primary">gatB</name>
    <name evidence="6" type="ORF">COY88_03985</name>
</gene>
<dbReference type="PANTHER" id="PTHR11659">
    <property type="entry name" value="GLUTAMYL-TRNA GLN AMIDOTRANSFERASE SUBUNIT B MITOCHONDRIAL AND PROKARYOTIC PET112-RELATED"/>
    <property type="match status" value="1"/>
</dbReference>
<keyword evidence="4" id="KW-0648">Protein biosynthesis</keyword>
<protein>
    <submittedName>
        <fullName evidence="6">Asp-tRNA(Asn)/Glu-tRNA(Gln) amidotransferase GatCAB subunit B</fullName>
        <ecNumber evidence="6">6.3.5.-</ecNumber>
    </submittedName>
</protein>
<dbReference type="InterPro" id="IPR017959">
    <property type="entry name" value="Asn/Gln-tRNA_amidoTrfase_suB/E"/>
</dbReference>
<feature type="domain" description="Aspartyl/Glutamyl-tRNA(Gln) amidotransferase subunit B/E catalytic" evidence="5">
    <location>
        <begin position="5"/>
        <end position="48"/>
    </location>
</feature>
<dbReference type="GO" id="GO:0006412">
    <property type="term" value="P:translation"/>
    <property type="evidence" value="ECO:0007669"/>
    <property type="project" value="UniProtKB-KW"/>
</dbReference>
<accession>A0A2M7QEK3</accession>
<dbReference type="Proteomes" id="UP000230344">
    <property type="component" value="Unassembled WGS sequence"/>
</dbReference>
<name>A0A2M7QEK3_9BACT</name>